<reference evidence="1 3" key="1">
    <citation type="submission" date="2018-02" db="EMBL/GenBank/DDBJ databases">
        <title>Fusarium culmorum secondary metabolites in fungal-bacterial-plant interactions.</title>
        <authorList>
            <person name="Schmidt R."/>
        </authorList>
    </citation>
    <scope>NUCLEOTIDE SEQUENCE [LARGE SCALE GENOMIC DNA]</scope>
    <source>
        <strain evidence="1 3">PV</strain>
    </source>
</reference>
<dbReference type="AlphaFoldDB" id="A0A2T4GQI2"/>
<dbReference type="EMBL" id="CP064747">
    <property type="protein sequence ID" value="QPC58352.1"/>
    <property type="molecule type" value="Genomic_DNA"/>
</dbReference>
<accession>A0A2T4GQI2</accession>
<proteinExistence type="predicted"/>
<evidence type="ECO:0000313" key="2">
    <source>
        <dbReference type="EMBL" id="QPC58352.1"/>
    </source>
</evidence>
<reference evidence="2" key="2">
    <citation type="submission" date="2020-11" db="EMBL/GenBank/DDBJ databases">
        <title>The chromosome-scale genome resource for two endophytic Fusarium species: F. culmorum and F. pseudograminearum.</title>
        <authorList>
            <person name="Yuan Z."/>
        </authorList>
    </citation>
    <scope>NUCLEOTIDE SEQUENCE</scope>
    <source>
        <strain evidence="2">Class2-1B</strain>
    </source>
</reference>
<evidence type="ECO:0000313" key="1">
    <source>
        <dbReference type="EMBL" id="PTD05730.1"/>
    </source>
</evidence>
<dbReference type="Proteomes" id="UP000241587">
    <property type="component" value="Unassembled WGS sequence"/>
</dbReference>
<gene>
    <name evidence="1" type="ORF">FCULG_00002206</name>
    <name evidence="2" type="ORF">HYE67_000583</name>
</gene>
<dbReference type="OrthoDB" id="439046at2759"/>
<dbReference type="Proteomes" id="UP000663297">
    <property type="component" value="Chromosome 1"/>
</dbReference>
<sequence>MPDQLFIGFDTSQAHDELRTCITDVANELKQSKDQEAVFDEHFADELARMVYGSNMIEAGGGCDITVKLCKAIFRGEKVPEDIDERDGETN</sequence>
<organism evidence="1 3">
    <name type="scientific">Fusarium culmorum</name>
    <dbReference type="NCBI Taxonomy" id="5516"/>
    <lineage>
        <taxon>Eukaryota</taxon>
        <taxon>Fungi</taxon>
        <taxon>Dikarya</taxon>
        <taxon>Ascomycota</taxon>
        <taxon>Pezizomycotina</taxon>
        <taxon>Sordariomycetes</taxon>
        <taxon>Hypocreomycetidae</taxon>
        <taxon>Hypocreales</taxon>
        <taxon>Nectriaceae</taxon>
        <taxon>Fusarium</taxon>
    </lineage>
</organism>
<evidence type="ECO:0000313" key="3">
    <source>
        <dbReference type="Proteomes" id="UP000241587"/>
    </source>
</evidence>
<protein>
    <submittedName>
        <fullName evidence="1">Uncharacterized protein</fullName>
    </submittedName>
</protein>
<keyword evidence="3" id="KW-1185">Reference proteome</keyword>
<dbReference type="EMBL" id="PVEM01000012">
    <property type="protein sequence ID" value="PTD05730.1"/>
    <property type="molecule type" value="Genomic_DNA"/>
</dbReference>
<name>A0A2T4GQI2_FUSCU</name>